<gene>
    <name evidence="2" type="ORF">TbgDal_III630</name>
</gene>
<dbReference type="EMBL" id="FN554966">
    <property type="protein sequence ID" value="CBH09724.1"/>
    <property type="molecule type" value="Genomic_DNA"/>
</dbReference>
<feature type="region of interest" description="Disordered" evidence="1">
    <location>
        <begin position="27"/>
        <end position="67"/>
    </location>
</feature>
<proteinExistence type="predicted"/>
<evidence type="ECO:0000256" key="1">
    <source>
        <dbReference type="SAM" id="MobiDB-lite"/>
    </source>
</evidence>
<organism evidence="2 3">
    <name type="scientific">Trypanosoma brucei gambiense (strain MHOM/CI/86/DAL972)</name>
    <dbReference type="NCBI Taxonomy" id="679716"/>
    <lineage>
        <taxon>Eukaryota</taxon>
        <taxon>Discoba</taxon>
        <taxon>Euglenozoa</taxon>
        <taxon>Kinetoplastea</taxon>
        <taxon>Metakinetoplastina</taxon>
        <taxon>Trypanosomatida</taxon>
        <taxon>Trypanosomatidae</taxon>
        <taxon>Trypanosoma</taxon>
    </lineage>
</organism>
<evidence type="ECO:0000313" key="3">
    <source>
        <dbReference type="Proteomes" id="UP000002316"/>
    </source>
</evidence>
<name>C9ZJW0_TRYB9</name>
<dbReference type="Proteomes" id="UP000002316">
    <property type="component" value="Chromosome 3"/>
</dbReference>
<dbReference type="GeneID" id="23859447"/>
<protein>
    <submittedName>
        <fullName evidence="2">Uncharacterized protein</fullName>
    </submittedName>
</protein>
<evidence type="ECO:0000313" key="2">
    <source>
        <dbReference type="EMBL" id="CBH09724.1"/>
    </source>
</evidence>
<accession>C9ZJW0</accession>
<dbReference type="RefSeq" id="XP_011772017.1">
    <property type="nucleotide sequence ID" value="XM_011773715.1"/>
</dbReference>
<reference evidence="3" key="1">
    <citation type="journal article" date="2010" name="PLoS Negl. Trop. Dis.">
        <title>The genome sequence of Trypanosoma brucei gambiense, causative agent of chronic human african trypanosomiasis.</title>
        <authorList>
            <person name="Jackson A.P."/>
            <person name="Sanders M."/>
            <person name="Berry A."/>
            <person name="McQuillan J."/>
            <person name="Aslett M.A."/>
            <person name="Quail M.A."/>
            <person name="Chukualim B."/>
            <person name="Capewell P."/>
            <person name="MacLeod A."/>
            <person name="Melville S.E."/>
            <person name="Gibson W."/>
            <person name="Barry J.D."/>
            <person name="Berriman M."/>
            <person name="Hertz-Fowler C."/>
        </authorList>
    </citation>
    <scope>NUCLEOTIDE SEQUENCE [LARGE SCALE GENOMIC DNA]</scope>
    <source>
        <strain evidence="3">MHOM/CI/86/DAL972</strain>
    </source>
</reference>
<dbReference type="KEGG" id="tbg:TbgDal_III630"/>
<dbReference type="AlphaFoldDB" id="C9ZJW0"/>
<sequence>MVGLLGCGLVCFAENFLTIANKKDMKLEKKPKETANEIGERRNDNSSKENKKKRGEREKEKKWKEGSKTLARVRPLLTECYTAQKCGDDVDEIKGDKENSITVKRKETKNPPHSPFIMPACSVPHLHHLLITISIITTRHPRVKSYDNVKQTLTRRRGRGRK</sequence>